<evidence type="ECO:0000313" key="2">
    <source>
        <dbReference type="EMBL" id="AVO56294.1"/>
    </source>
</evidence>
<name>A0A2R3QX29_ECTME</name>
<evidence type="ECO:0000256" key="1">
    <source>
        <dbReference type="SAM" id="MobiDB-lite"/>
    </source>
</evidence>
<evidence type="ECO:0000313" key="3">
    <source>
        <dbReference type="Proteomes" id="UP000238327"/>
    </source>
</evidence>
<reference evidence="2 3" key="1">
    <citation type="submission" date="2018-03" db="EMBL/GenBank/DDBJ databases">
        <title>Complete genome sequence and methylome analysis of Pseudomonas mendocina NEB 698.</title>
        <authorList>
            <person name="Morgan R.D."/>
        </authorList>
    </citation>
    <scope>NUCLEOTIDE SEQUENCE [LARGE SCALE GENOMIC DNA]</scope>
    <source>
        <strain evidence="2 3">NEB698</strain>
    </source>
</reference>
<proteinExistence type="predicted"/>
<dbReference type="AlphaFoldDB" id="A0A2R3QX29"/>
<sequence length="64" mass="7303">MASETTRAPFRPCENVASEGQARQKQAKKRSLRFVNEHSEPVFNAAWPSAVVFTQPDRRPCSLW</sequence>
<accession>A0A2R3QX29</accession>
<dbReference type="EMBL" id="CP027657">
    <property type="protein sequence ID" value="AVO56294.1"/>
    <property type="molecule type" value="Genomic_DNA"/>
</dbReference>
<feature type="region of interest" description="Disordered" evidence="1">
    <location>
        <begin position="1"/>
        <end position="31"/>
    </location>
</feature>
<gene>
    <name evidence="2" type="ORF">C7A17_14010</name>
</gene>
<protein>
    <submittedName>
        <fullName evidence="2">Uncharacterized protein</fullName>
    </submittedName>
</protein>
<organism evidence="2 3">
    <name type="scientific">Ectopseudomonas mendocina</name>
    <name type="common">Pseudomonas mendocina</name>
    <dbReference type="NCBI Taxonomy" id="300"/>
    <lineage>
        <taxon>Bacteria</taxon>
        <taxon>Pseudomonadati</taxon>
        <taxon>Pseudomonadota</taxon>
        <taxon>Gammaproteobacteria</taxon>
        <taxon>Pseudomonadales</taxon>
        <taxon>Pseudomonadaceae</taxon>
        <taxon>Ectopseudomonas</taxon>
    </lineage>
</organism>
<dbReference type="Proteomes" id="UP000238327">
    <property type="component" value="Chromosome"/>
</dbReference>